<dbReference type="EMBL" id="JABBGH010000001">
    <property type="protein sequence ID" value="NML65452.1"/>
    <property type="molecule type" value="Genomic_DNA"/>
</dbReference>
<comment type="caution">
    <text evidence="1">The sequence shown here is derived from an EMBL/GenBank/DDBJ whole genome shotgun (WGS) entry which is preliminary data.</text>
</comment>
<dbReference type="RefSeq" id="WP_169530751.1">
    <property type="nucleotide sequence ID" value="NZ_JABBGH010000001.1"/>
</dbReference>
<gene>
    <name evidence="1" type="ORF">HHL22_09570</name>
</gene>
<keyword evidence="2" id="KW-1185">Reference proteome</keyword>
<reference evidence="1 2" key="1">
    <citation type="submission" date="2020-04" db="EMBL/GenBank/DDBJ databases">
        <title>Hymenobacter polaris sp. nov., isolated from Arctic soil.</title>
        <authorList>
            <person name="Dahal R.H."/>
        </authorList>
    </citation>
    <scope>NUCLEOTIDE SEQUENCE [LARGE SCALE GENOMIC DNA]</scope>
    <source>
        <strain evidence="1 2">RP-2-7</strain>
    </source>
</reference>
<dbReference type="AlphaFoldDB" id="A0A7Y0ADS0"/>
<organism evidence="1 2">
    <name type="scientific">Hymenobacter polaris</name>
    <dbReference type="NCBI Taxonomy" id="2682546"/>
    <lineage>
        <taxon>Bacteria</taxon>
        <taxon>Pseudomonadati</taxon>
        <taxon>Bacteroidota</taxon>
        <taxon>Cytophagia</taxon>
        <taxon>Cytophagales</taxon>
        <taxon>Hymenobacteraceae</taxon>
        <taxon>Hymenobacter</taxon>
    </lineage>
</organism>
<sequence>MSAQVRRLPFNDEEIGMGVNSESGLAVGTALDNFTVQEESTASGQEVSAAIKIINSHEELMDSLDLSFEAQGRYGFYSASAKAAFAESSHYNSTSTFLVARCIVQNPFRRGRNWRVQPTAQALLDAVRFDEFKTAFGDSFVRGLQTGGEFYSVIRITSVSSTTQSELSAALEAEMNGLVAAGSFKGQFQQANSSSNTRSEFSSTLFQRAGSGAQSAVVIDIGEVLARYKNFPDIAQTSAFAYETEVATYDTLPLPIPTPEEQADFLLALRDAREKKLRYIQVRNDLEFALQHPEFFQALPAPEVLLSAAAGYTKLLNAVIDYAVKLSRGLITPPQVFDPSQVVPALAAPAPIPLQRVVVLTPPTTPAPQLVAIDPSLDDVLLGGPWRSAAELSLMSEEDKRNTLIVELSKHTSQSVAHFQGLPTDALVGSGAIAVFLQQAGIRSLADMLAMTDDDQRNTLIVENNLHTSISIPELQAMDSQKLVQVGNTWFGKPVAA</sequence>
<proteinExistence type="predicted"/>
<evidence type="ECO:0008006" key="3">
    <source>
        <dbReference type="Google" id="ProtNLM"/>
    </source>
</evidence>
<name>A0A7Y0ADS0_9BACT</name>
<evidence type="ECO:0000313" key="1">
    <source>
        <dbReference type="EMBL" id="NML65452.1"/>
    </source>
</evidence>
<accession>A0A7Y0ADS0</accession>
<protein>
    <recommendedName>
        <fullName evidence="3">MACPF domain-containing protein</fullName>
    </recommendedName>
</protein>
<evidence type="ECO:0000313" key="2">
    <source>
        <dbReference type="Proteomes" id="UP000559626"/>
    </source>
</evidence>
<dbReference type="Proteomes" id="UP000559626">
    <property type="component" value="Unassembled WGS sequence"/>
</dbReference>